<keyword evidence="1" id="KW-0418">Kinase</keyword>
<dbReference type="EMBL" id="DXIJ01000075">
    <property type="protein sequence ID" value="HIV85902.1"/>
    <property type="molecule type" value="Genomic_DNA"/>
</dbReference>
<name>A0A9D1PRI3_9FIRM</name>
<gene>
    <name evidence="1" type="ORF">H9900_03725</name>
</gene>
<dbReference type="InterPro" id="IPR027417">
    <property type="entry name" value="P-loop_NTPase"/>
</dbReference>
<dbReference type="Gene3D" id="3.40.50.300">
    <property type="entry name" value="P-loop containing nucleotide triphosphate hydrolases"/>
    <property type="match status" value="1"/>
</dbReference>
<evidence type="ECO:0000313" key="1">
    <source>
        <dbReference type="EMBL" id="HIV85902.1"/>
    </source>
</evidence>
<dbReference type="GO" id="GO:0016301">
    <property type="term" value="F:kinase activity"/>
    <property type="evidence" value="ECO:0007669"/>
    <property type="project" value="UniProtKB-KW"/>
</dbReference>
<dbReference type="PANTHER" id="PTHR10285">
    <property type="entry name" value="URIDINE KINASE"/>
    <property type="match status" value="1"/>
</dbReference>
<reference evidence="1" key="2">
    <citation type="submission" date="2021-04" db="EMBL/GenBank/DDBJ databases">
        <authorList>
            <person name="Gilroy R."/>
        </authorList>
    </citation>
    <scope>NUCLEOTIDE SEQUENCE</scope>
    <source>
        <strain evidence="1">5790</strain>
    </source>
</reference>
<proteinExistence type="predicted"/>
<keyword evidence="1" id="KW-0808">Transferase</keyword>
<comment type="caution">
    <text evidence="1">The sequence shown here is derived from an EMBL/GenBank/DDBJ whole genome shotgun (WGS) entry which is preliminary data.</text>
</comment>
<dbReference type="AlphaFoldDB" id="A0A9D1PRI3"/>
<organism evidence="1 2">
    <name type="scientific">Candidatus Monoglobus merdigallinarum</name>
    <dbReference type="NCBI Taxonomy" id="2838698"/>
    <lineage>
        <taxon>Bacteria</taxon>
        <taxon>Bacillati</taxon>
        <taxon>Bacillota</taxon>
        <taxon>Clostridia</taxon>
        <taxon>Monoglobales</taxon>
        <taxon>Monoglobaceae</taxon>
        <taxon>Monoglobus</taxon>
    </lineage>
</organism>
<sequence>MSFEKFLEEKISALLTEKQRIFIAIDGRCASGKTTLAASMQRKLDAAVIHMDDFFLRPEQRTKERLAEPGGNFDRERLSKELLNPLLSGGKPVYRPYSCRTQAFEAERPLPEKRIYIIEGSYSCYPDFADMYDLRIFVTTEYQTQLKRIAQRNKGVLNDFAEKWIPYEEQYFKAFGIMESCDLIYRT</sequence>
<accession>A0A9D1PRI3</accession>
<dbReference type="Proteomes" id="UP000824162">
    <property type="component" value="Unassembled WGS sequence"/>
</dbReference>
<dbReference type="SUPFAM" id="SSF52540">
    <property type="entry name" value="P-loop containing nucleoside triphosphate hydrolases"/>
    <property type="match status" value="1"/>
</dbReference>
<evidence type="ECO:0000313" key="2">
    <source>
        <dbReference type="Proteomes" id="UP000824162"/>
    </source>
</evidence>
<protein>
    <submittedName>
        <fullName evidence="1">Uridine kinase</fullName>
    </submittedName>
</protein>
<reference evidence="1" key="1">
    <citation type="journal article" date="2021" name="PeerJ">
        <title>Extensive microbial diversity within the chicken gut microbiome revealed by metagenomics and culture.</title>
        <authorList>
            <person name="Gilroy R."/>
            <person name="Ravi A."/>
            <person name="Getino M."/>
            <person name="Pursley I."/>
            <person name="Horton D.L."/>
            <person name="Alikhan N.F."/>
            <person name="Baker D."/>
            <person name="Gharbi K."/>
            <person name="Hall N."/>
            <person name="Watson M."/>
            <person name="Adriaenssens E.M."/>
            <person name="Foster-Nyarko E."/>
            <person name="Jarju S."/>
            <person name="Secka A."/>
            <person name="Antonio M."/>
            <person name="Oren A."/>
            <person name="Chaudhuri R.R."/>
            <person name="La Ragione R."/>
            <person name="Hildebrand F."/>
            <person name="Pallen M.J."/>
        </authorList>
    </citation>
    <scope>NUCLEOTIDE SEQUENCE</scope>
    <source>
        <strain evidence="1">5790</strain>
    </source>
</reference>